<sequence length="159" mass="17394">MILHEDMIQPLTLDALDALVTLDRLSHQGGWSRVQFLRGLGSPDNLLCGMWQDEVLAGVVVLGWQPFDAELELIMVAPDVRRQGIARLLVQTAITRSAALGKERLLLEVRAGNQAAISLYEGMGFVRDGVRPGYYPCAGGQREDAVLMSYPLLTDTTSA</sequence>
<name>A0AA41ZHW3_9GAMM</name>
<dbReference type="PANTHER" id="PTHR43877">
    <property type="entry name" value="AMINOALKYLPHOSPHONATE N-ACETYLTRANSFERASE-RELATED-RELATED"/>
    <property type="match status" value="1"/>
</dbReference>
<keyword evidence="1 4" id="KW-0808">Transferase</keyword>
<dbReference type="GO" id="GO:0016747">
    <property type="term" value="F:acyltransferase activity, transferring groups other than amino-acyl groups"/>
    <property type="evidence" value="ECO:0007669"/>
    <property type="project" value="InterPro"/>
</dbReference>
<dbReference type="Pfam" id="PF00583">
    <property type="entry name" value="Acetyltransf_1"/>
    <property type="match status" value="1"/>
</dbReference>
<reference evidence="4" key="1">
    <citation type="submission" date="2022-11" db="EMBL/GenBank/DDBJ databases">
        <title>Larsenimonas rhizosphaerae sp. nov., isolated from a tidal mudflat.</title>
        <authorList>
            <person name="Lee S.D."/>
            <person name="Kim I.S."/>
        </authorList>
    </citation>
    <scope>NUCLEOTIDE SEQUENCE</scope>
    <source>
        <strain evidence="4">GH2-1</strain>
    </source>
</reference>
<evidence type="ECO:0000256" key="2">
    <source>
        <dbReference type="ARBA" id="ARBA00023315"/>
    </source>
</evidence>
<dbReference type="InterPro" id="IPR016181">
    <property type="entry name" value="Acyl_CoA_acyltransferase"/>
</dbReference>
<protein>
    <submittedName>
        <fullName evidence="4">GNAT family N-acetyltransferase</fullName>
        <ecNumber evidence="4">2.3.1.-</ecNumber>
    </submittedName>
</protein>
<dbReference type="EC" id="2.3.1.-" evidence="4"/>
<dbReference type="EMBL" id="JAPIVE010000003">
    <property type="protein sequence ID" value="MCX2525001.1"/>
    <property type="molecule type" value="Genomic_DNA"/>
</dbReference>
<keyword evidence="5" id="KW-1185">Reference proteome</keyword>
<organism evidence="4 5">
    <name type="scientific">Larsenimonas rhizosphaerae</name>
    <dbReference type="NCBI Taxonomy" id="2944682"/>
    <lineage>
        <taxon>Bacteria</taxon>
        <taxon>Pseudomonadati</taxon>
        <taxon>Pseudomonadota</taxon>
        <taxon>Gammaproteobacteria</taxon>
        <taxon>Oceanospirillales</taxon>
        <taxon>Halomonadaceae</taxon>
        <taxon>Larsenimonas</taxon>
    </lineage>
</organism>
<keyword evidence="2 4" id="KW-0012">Acyltransferase</keyword>
<dbReference type="Proteomes" id="UP001165678">
    <property type="component" value="Unassembled WGS sequence"/>
</dbReference>
<dbReference type="InterPro" id="IPR000182">
    <property type="entry name" value="GNAT_dom"/>
</dbReference>
<feature type="domain" description="N-acetyltransferase" evidence="3">
    <location>
        <begin position="6"/>
        <end position="153"/>
    </location>
</feature>
<dbReference type="PANTHER" id="PTHR43877:SF2">
    <property type="entry name" value="AMINOALKYLPHOSPHONATE N-ACETYLTRANSFERASE-RELATED"/>
    <property type="match status" value="1"/>
</dbReference>
<evidence type="ECO:0000313" key="4">
    <source>
        <dbReference type="EMBL" id="MCX2525001.1"/>
    </source>
</evidence>
<evidence type="ECO:0000259" key="3">
    <source>
        <dbReference type="PROSITE" id="PS51186"/>
    </source>
</evidence>
<accession>A0AA41ZHW3</accession>
<dbReference type="CDD" id="cd04301">
    <property type="entry name" value="NAT_SF"/>
    <property type="match status" value="1"/>
</dbReference>
<evidence type="ECO:0000313" key="5">
    <source>
        <dbReference type="Proteomes" id="UP001165678"/>
    </source>
</evidence>
<dbReference type="RefSeq" id="WP_250938885.1">
    <property type="nucleotide sequence ID" value="NZ_JAMLJK010000003.1"/>
</dbReference>
<gene>
    <name evidence="4" type="ORF">OQ287_12180</name>
</gene>
<dbReference type="Gene3D" id="3.40.630.30">
    <property type="match status" value="1"/>
</dbReference>
<dbReference type="PROSITE" id="PS51186">
    <property type="entry name" value="GNAT"/>
    <property type="match status" value="1"/>
</dbReference>
<dbReference type="AlphaFoldDB" id="A0AA41ZHW3"/>
<evidence type="ECO:0000256" key="1">
    <source>
        <dbReference type="ARBA" id="ARBA00022679"/>
    </source>
</evidence>
<dbReference type="InterPro" id="IPR050832">
    <property type="entry name" value="Bact_Acetyltransf"/>
</dbReference>
<comment type="caution">
    <text evidence="4">The sequence shown here is derived from an EMBL/GenBank/DDBJ whole genome shotgun (WGS) entry which is preliminary data.</text>
</comment>
<proteinExistence type="predicted"/>
<dbReference type="SUPFAM" id="SSF55729">
    <property type="entry name" value="Acyl-CoA N-acyltransferases (Nat)"/>
    <property type="match status" value="1"/>
</dbReference>